<name>A0A1I2SQB4_9EURY</name>
<dbReference type="AlphaFoldDB" id="A0A1I2SQB4"/>
<accession>A0A1I2SQB4</accession>
<feature type="region of interest" description="Disordered" evidence="1">
    <location>
        <begin position="35"/>
        <end position="83"/>
    </location>
</feature>
<sequence length="354" mass="38378">MPSLRRLRRFAVVALAIALGAAVGVGGVGVLDSAVGSTEPSASADGPRVTAHELTATGTESTSSTPSDDATAHTATPAPSEASNTTWREYRLVVVFRNDDIQPSHEFSTMKAVDRVFVTEDVPVTNAVIPFLDGAAISSSEETCTYLRELGRRHPDTFEFAVHGYSHENRAEFFGGSEFGSIPYETQREWVAAGSEELAACTGTRPTTFVPPMNTYDENTTRAVADSELEVVSGGSWFTRSYYGETGVFRNGSAVHVASTNGYVSNWTTMETKSRAELEAEFDESYAEGGTYAMMIHYPDFDTPDRRADLRALLRHAKSHDGVRFMTVGEVGSRRSNGTLVRTDEGWRVLEGGA</sequence>
<proteinExistence type="predicted"/>
<dbReference type="InterPro" id="IPR018763">
    <property type="entry name" value="DUF2334"/>
</dbReference>
<dbReference type="CDD" id="cd10585">
    <property type="entry name" value="CE4_SF"/>
    <property type="match status" value="1"/>
</dbReference>
<keyword evidence="3" id="KW-1185">Reference proteome</keyword>
<evidence type="ECO:0000256" key="1">
    <source>
        <dbReference type="SAM" id="MobiDB-lite"/>
    </source>
</evidence>
<dbReference type="GO" id="GO:0005975">
    <property type="term" value="P:carbohydrate metabolic process"/>
    <property type="evidence" value="ECO:0007669"/>
    <property type="project" value="InterPro"/>
</dbReference>
<dbReference type="InterPro" id="IPR011330">
    <property type="entry name" value="Glyco_hydro/deAcase_b/a-brl"/>
</dbReference>
<dbReference type="Pfam" id="PF10096">
    <property type="entry name" value="DUF2334"/>
    <property type="match status" value="1"/>
</dbReference>
<dbReference type="Proteomes" id="UP000198876">
    <property type="component" value="Unassembled WGS sequence"/>
</dbReference>
<feature type="compositionally biased region" description="Low complexity" evidence="1">
    <location>
        <begin position="55"/>
        <end position="83"/>
    </location>
</feature>
<evidence type="ECO:0000313" key="3">
    <source>
        <dbReference type="Proteomes" id="UP000198876"/>
    </source>
</evidence>
<dbReference type="SUPFAM" id="SSF88713">
    <property type="entry name" value="Glycoside hydrolase/deacetylase"/>
    <property type="match status" value="1"/>
</dbReference>
<dbReference type="STRING" id="553467.SAMN04488063_2385"/>
<reference evidence="3" key="1">
    <citation type="submission" date="2016-10" db="EMBL/GenBank/DDBJ databases">
        <authorList>
            <person name="Varghese N."/>
            <person name="Submissions S."/>
        </authorList>
    </citation>
    <scope>NUCLEOTIDE SEQUENCE [LARGE SCALE GENOMIC DNA]</scope>
    <source>
        <strain evidence="3">CGMCC 1.7739</strain>
    </source>
</reference>
<evidence type="ECO:0000313" key="2">
    <source>
        <dbReference type="EMBL" id="SFG55044.1"/>
    </source>
</evidence>
<organism evidence="2 3">
    <name type="scientific">Halopelagius inordinatus</name>
    <dbReference type="NCBI Taxonomy" id="553467"/>
    <lineage>
        <taxon>Archaea</taxon>
        <taxon>Methanobacteriati</taxon>
        <taxon>Methanobacteriota</taxon>
        <taxon>Stenosarchaea group</taxon>
        <taxon>Halobacteria</taxon>
        <taxon>Halobacteriales</taxon>
        <taxon>Haloferacaceae</taxon>
    </lineage>
</organism>
<dbReference type="OrthoDB" id="306789at2157"/>
<dbReference type="EMBL" id="FOOQ01000002">
    <property type="protein sequence ID" value="SFG55044.1"/>
    <property type="molecule type" value="Genomic_DNA"/>
</dbReference>
<dbReference type="Gene3D" id="3.20.20.370">
    <property type="entry name" value="Glycoside hydrolase/deacetylase"/>
    <property type="match status" value="1"/>
</dbReference>
<protein>
    <submittedName>
        <fullName evidence="2">Polysaccharide deacetylase</fullName>
    </submittedName>
</protein>
<gene>
    <name evidence="2" type="ORF">SAMN04488063_2385</name>
</gene>